<organism evidence="1 2">
    <name type="scientific">Chimaeribacter californicus</name>
    <dbReference type="NCBI Taxonomy" id="2060067"/>
    <lineage>
        <taxon>Bacteria</taxon>
        <taxon>Pseudomonadati</taxon>
        <taxon>Pseudomonadota</taxon>
        <taxon>Gammaproteobacteria</taxon>
        <taxon>Enterobacterales</taxon>
        <taxon>Yersiniaceae</taxon>
        <taxon>Chimaeribacter</taxon>
    </lineage>
</organism>
<sequence>MFFTNLLIKNIFYKKRRFAPIWAKAAPRLAYSDFSSAHAQGYPQEWWITHTAPYAAGVGKKGASPG</sequence>
<accession>A0A2N5DXH7</accession>
<comment type="caution">
    <text evidence="1">The sequence shown here is derived from an EMBL/GenBank/DDBJ whole genome shotgun (WGS) entry which is preliminary data.</text>
</comment>
<keyword evidence="2" id="KW-1185">Reference proteome</keyword>
<name>A0A2N5DXH7_9GAMM</name>
<proteinExistence type="predicted"/>
<gene>
    <name evidence="1" type="ORF">CYR55_19455</name>
</gene>
<reference evidence="1 2" key="1">
    <citation type="submission" date="2017-12" db="EMBL/GenBank/DDBJ databases">
        <title>Characterization of six clinical isolates of Enterochimera gen. nov., a novel genus of the Yersiniaciae family and the three species Enterochimera arupensis sp. nov., Enterochimera coloradensis sp. nov, and Enterochimera californica sp. nov.</title>
        <authorList>
            <person name="Rossi A."/>
            <person name="Fisher M."/>
        </authorList>
    </citation>
    <scope>NUCLEOTIDE SEQUENCE [LARGE SCALE GENOMIC DNA]</scope>
    <source>
        <strain evidence="2">2015-Iso6</strain>
    </source>
</reference>
<evidence type="ECO:0000313" key="2">
    <source>
        <dbReference type="Proteomes" id="UP000234240"/>
    </source>
</evidence>
<dbReference type="AlphaFoldDB" id="A0A2N5DXH7"/>
<protein>
    <submittedName>
        <fullName evidence="1">Uncharacterized protein</fullName>
    </submittedName>
</protein>
<evidence type="ECO:0000313" key="1">
    <source>
        <dbReference type="EMBL" id="PLR32080.1"/>
    </source>
</evidence>
<dbReference type="Proteomes" id="UP000234240">
    <property type="component" value="Unassembled WGS sequence"/>
</dbReference>
<dbReference type="EMBL" id="PJZF01000022">
    <property type="protein sequence ID" value="PLR32080.1"/>
    <property type="molecule type" value="Genomic_DNA"/>
</dbReference>